<proteinExistence type="predicted"/>
<name>A0ACB9QWV8_9MYRT</name>
<dbReference type="Proteomes" id="UP001057402">
    <property type="component" value="Chromosome 5"/>
</dbReference>
<dbReference type="EMBL" id="CM042884">
    <property type="protein sequence ID" value="KAI4370466.1"/>
    <property type="molecule type" value="Genomic_DNA"/>
</dbReference>
<evidence type="ECO:0000313" key="2">
    <source>
        <dbReference type="Proteomes" id="UP001057402"/>
    </source>
</evidence>
<keyword evidence="2" id="KW-1185">Reference proteome</keyword>
<evidence type="ECO:0000313" key="1">
    <source>
        <dbReference type="EMBL" id="KAI4370466.1"/>
    </source>
</evidence>
<sequence>MDSGTVTKGDVKGGWNAAIFIIFVEMAERFAYYGLAGNLITYLTKDLGQPLATAAQNVNLWSGISAIFPLIGAFVADSYLGRFRTILISSVIYLVGLIFLTLSVSVIPPLHRQASFFTALYMVAVGEGGHKPCVQTFAADQFNEEVEEEKMAKSSFFNWWYQGITIGATTAVFVVVYLEDNVSWTVGIGVPAAAVGLASGLLVIGARRYRREGPPGSPFTRIVQVLVSAFRKRRLREARDGRGIYYEDVIVDGSRSWSSTASMSRTPQFRWLDKAAVIDDVDAAGKSRDPWRLCPVNQVEEMKSVLQLMPIWVCCLMFAVVQAQMHTFFTKQGSTMDTSIGPSFHFSPASLQGLVGITILITVPIYDRVFVPLARKITKHPSGITMLQRIGFGLVLSILNMVVSALVETRRVEVARKHGLRGLLKGIVPMRIWWLLPQYVLCGASDVFAIVGLQELFYDQMPPIMRSVGAGIYISVVGFGSILSTAIIPIIKMASRRWGDEWLVDNLNEAHLDRYYWVLATLSAFNFGGFLLVARRFVYNRRPADPKEQVHEAELGFKPGTNDP</sequence>
<protein>
    <submittedName>
        <fullName evidence="1">Uncharacterized protein</fullName>
    </submittedName>
</protein>
<gene>
    <name evidence="1" type="ORF">MLD38_018819</name>
</gene>
<reference evidence="2" key="1">
    <citation type="journal article" date="2023" name="Front. Plant Sci.">
        <title>Chromosomal-level genome assembly of Melastoma candidum provides insights into trichome evolution.</title>
        <authorList>
            <person name="Zhong Y."/>
            <person name="Wu W."/>
            <person name="Sun C."/>
            <person name="Zou P."/>
            <person name="Liu Y."/>
            <person name="Dai S."/>
            <person name="Zhou R."/>
        </authorList>
    </citation>
    <scope>NUCLEOTIDE SEQUENCE [LARGE SCALE GENOMIC DNA]</scope>
</reference>
<comment type="caution">
    <text evidence="1">The sequence shown here is derived from an EMBL/GenBank/DDBJ whole genome shotgun (WGS) entry which is preliminary data.</text>
</comment>
<organism evidence="1 2">
    <name type="scientific">Melastoma candidum</name>
    <dbReference type="NCBI Taxonomy" id="119954"/>
    <lineage>
        <taxon>Eukaryota</taxon>
        <taxon>Viridiplantae</taxon>
        <taxon>Streptophyta</taxon>
        <taxon>Embryophyta</taxon>
        <taxon>Tracheophyta</taxon>
        <taxon>Spermatophyta</taxon>
        <taxon>Magnoliopsida</taxon>
        <taxon>eudicotyledons</taxon>
        <taxon>Gunneridae</taxon>
        <taxon>Pentapetalae</taxon>
        <taxon>rosids</taxon>
        <taxon>malvids</taxon>
        <taxon>Myrtales</taxon>
        <taxon>Melastomataceae</taxon>
        <taxon>Melastomatoideae</taxon>
        <taxon>Melastomateae</taxon>
        <taxon>Melastoma</taxon>
    </lineage>
</organism>
<accession>A0ACB9QWV8</accession>